<dbReference type="InterPro" id="IPR031356">
    <property type="entry name" value="Stealth_CR4"/>
</dbReference>
<dbReference type="PANTHER" id="PTHR24045">
    <property type="match status" value="1"/>
</dbReference>
<dbReference type="GO" id="GO:0016772">
    <property type="term" value="F:transferase activity, transferring phosphorus-containing groups"/>
    <property type="evidence" value="ECO:0007669"/>
    <property type="project" value="InterPro"/>
</dbReference>
<accession>A0A939PE67</accession>
<dbReference type="InterPro" id="IPR021520">
    <property type="entry name" value="Stealth_CR2"/>
</dbReference>
<evidence type="ECO:0000259" key="4">
    <source>
        <dbReference type="Pfam" id="PF11380"/>
    </source>
</evidence>
<evidence type="ECO:0000256" key="1">
    <source>
        <dbReference type="ARBA" id="ARBA00007583"/>
    </source>
</evidence>
<dbReference type="PANTHER" id="PTHR24045:SF0">
    <property type="entry name" value="N-ACETYLGLUCOSAMINE-1-PHOSPHOTRANSFERASE SUBUNITS ALPHA_BETA"/>
    <property type="match status" value="1"/>
</dbReference>
<keyword evidence="9" id="KW-1185">Reference proteome</keyword>
<feature type="domain" description="Stealth protein CR2 conserved region 2" evidence="4">
    <location>
        <begin position="286"/>
        <end position="392"/>
    </location>
</feature>
<feature type="domain" description="Stealth protein CR1 conserved region 1" evidence="5">
    <location>
        <begin position="245"/>
        <end position="270"/>
    </location>
</feature>
<evidence type="ECO:0000259" key="7">
    <source>
        <dbReference type="Pfam" id="PF17103"/>
    </source>
</evidence>
<dbReference type="EMBL" id="JAGEOJ010000005">
    <property type="protein sequence ID" value="MBO2448473.1"/>
    <property type="molecule type" value="Genomic_DNA"/>
</dbReference>
<evidence type="ECO:0000313" key="8">
    <source>
        <dbReference type="EMBL" id="MBO2448473.1"/>
    </source>
</evidence>
<feature type="domain" description="Stealth protein CR3 conserved region 3" evidence="6">
    <location>
        <begin position="436"/>
        <end position="483"/>
    </location>
</feature>
<dbReference type="Pfam" id="PF17102">
    <property type="entry name" value="Stealth_CR3"/>
    <property type="match status" value="1"/>
</dbReference>
<reference evidence="8" key="1">
    <citation type="submission" date="2021-03" db="EMBL/GenBank/DDBJ databases">
        <authorList>
            <person name="Kanchanasin P."/>
            <person name="Saeng-In P."/>
            <person name="Phongsopitanun W."/>
            <person name="Yuki M."/>
            <person name="Kudo T."/>
            <person name="Ohkuma M."/>
            <person name="Tanasupawat S."/>
        </authorList>
    </citation>
    <scope>NUCLEOTIDE SEQUENCE</scope>
    <source>
        <strain evidence="8">GKU 128</strain>
    </source>
</reference>
<dbReference type="Proteomes" id="UP000669179">
    <property type="component" value="Unassembled WGS sequence"/>
</dbReference>
<evidence type="ECO:0000313" key="9">
    <source>
        <dbReference type="Proteomes" id="UP000669179"/>
    </source>
</evidence>
<dbReference type="Pfam" id="PF11380">
    <property type="entry name" value="Stealth_CR2"/>
    <property type="match status" value="1"/>
</dbReference>
<dbReference type="Pfam" id="PF17103">
    <property type="entry name" value="Stealth_CR4"/>
    <property type="match status" value="1"/>
</dbReference>
<dbReference type="InterPro" id="IPR047141">
    <property type="entry name" value="Stealth"/>
</dbReference>
<dbReference type="Pfam" id="PF17101">
    <property type="entry name" value="Stealth_CR1"/>
    <property type="match status" value="1"/>
</dbReference>
<evidence type="ECO:0000259" key="6">
    <source>
        <dbReference type="Pfam" id="PF17102"/>
    </source>
</evidence>
<feature type="domain" description="Stealth protein CR4 conserved region 4" evidence="7">
    <location>
        <begin position="513"/>
        <end position="557"/>
    </location>
</feature>
<dbReference type="InterPro" id="IPR031357">
    <property type="entry name" value="Stealth_CR3"/>
</dbReference>
<dbReference type="RefSeq" id="WP_208256101.1">
    <property type="nucleotide sequence ID" value="NZ_JAGEOJ010000005.1"/>
</dbReference>
<protein>
    <submittedName>
        <fullName evidence="8">Stealth family protein</fullName>
    </submittedName>
</protein>
<organism evidence="8 9">
    <name type="scientific">Actinomadura barringtoniae</name>
    <dbReference type="NCBI Taxonomy" id="1427535"/>
    <lineage>
        <taxon>Bacteria</taxon>
        <taxon>Bacillati</taxon>
        <taxon>Actinomycetota</taxon>
        <taxon>Actinomycetes</taxon>
        <taxon>Streptosporangiales</taxon>
        <taxon>Thermomonosporaceae</taxon>
        <taxon>Actinomadura</taxon>
    </lineage>
</organism>
<comment type="similarity">
    <text evidence="1">Belongs to the stealth family.</text>
</comment>
<evidence type="ECO:0000256" key="3">
    <source>
        <dbReference type="ARBA" id="ARBA00023169"/>
    </source>
</evidence>
<evidence type="ECO:0000256" key="2">
    <source>
        <dbReference type="ARBA" id="ARBA00022679"/>
    </source>
</evidence>
<dbReference type="GO" id="GO:0000271">
    <property type="term" value="P:polysaccharide biosynthetic process"/>
    <property type="evidence" value="ECO:0007669"/>
    <property type="project" value="UniProtKB-KW"/>
</dbReference>
<evidence type="ECO:0000259" key="5">
    <source>
        <dbReference type="Pfam" id="PF17101"/>
    </source>
</evidence>
<dbReference type="AlphaFoldDB" id="A0A939PE67"/>
<keyword evidence="2" id="KW-0808">Transferase</keyword>
<gene>
    <name evidence="8" type="ORF">J4573_15330</name>
</gene>
<name>A0A939PE67_9ACTN</name>
<comment type="caution">
    <text evidence="8">The sequence shown here is derived from an EMBL/GenBank/DDBJ whole genome shotgun (WGS) entry which is preliminary data.</text>
</comment>
<keyword evidence="3" id="KW-0270">Exopolysaccharide synthesis</keyword>
<dbReference type="InterPro" id="IPR031358">
    <property type="entry name" value="Stealth_CR1"/>
</dbReference>
<sequence length="558" mass="62717">MAKSRPAGVRRFVPAPVRRSLKALLYPEVRNRVENARFRLRHRHFEAEQGVVKHHGRSRLAELRPELSALQVWEDTLQLVTGALEAASIHHFCLRPRSGLESAVAVSEVDRDRVIEVLAAAVTEAGAYVGPVKDPEGTKAEIGPKAWEAMAGRPTFRITRCFGSPDGDLVLGPELSCVVEFWKPVDGELVAPRPNRVVGELPLEGPIVRVTSDRLTALAGPESHGAVTFPVREETLLPLLDDIDFPIDVVYTWVDGDDPAWQDRRDAALGAVNDAERHELAINKSRFTSRDELRYSLRGLTMFAPWVRHVYIVTDDQVPAWLDVTHPGITVIDHKELFQDRGVLPTFNSHAIESQLHRIDGLSEHFLYFNDDVLLGRPVTPDMFFHPNGTTKYFPSSKQVDLRVRSGKDEPATAAGKNSRRLIEETFGGVITHRVKHTPHALRRSVLNEIEKRFPAEIAETAHHQFRHQDDVSLPSSLHHFYGFATGRAVQADLRYRYINLASPDASDRLRAVLAEREYDVFCVNDTESDAESQAVHKELTDRFLPAYFPVPSPYELG</sequence>
<proteinExistence type="inferred from homology"/>